<comment type="caution">
    <text evidence="2">The sequence shown here is derived from an EMBL/GenBank/DDBJ whole genome shotgun (WGS) entry which is preliminary data.</text>
</comment>
<protein>
    <recommendedName>
        <fullName evidence="1">Condensation domain-containing protein</fullName>
    </recommendedName>
</protein>
<organism evidence="2 3">
    <name type="scientific">Actinospica durhamensis</name>
    <dbReference type="NCBI Taxonomy" id="1508375"/>
    <lineage>
        <taxon>Bacteria</taxon>
        <taxon>Bacillati</taxon>
        <taxon>Actinomycetota</taxon>
        <taxon>Actinomycetes</taxon>
        <taxon>Catenulisporales</taxon>
        <taxon>Actinospicaceae</taxon>
        <taxon>Actinospica</taxon>
    </lineage>
</organism>
<evidence type="ECO:0000259" key="1">
    <source>
        <dbReference type="Pfam" id="PF00668"/>
    </source>
</evidence>
<feature type="domain" description="Condensation" evidence="1">
    <location>
        <begin position="211"/>
        <end position="353"/>
    </location>
</feature>
<dbReference type="PANTHER" id="PTHR45527">
    <property type="entry name" value="NONRIBOSOMAL PEPTIDE SYNTHETASE"/>
    <property type="match status" value="1"/>
</dbReference>
<dbReference type="AlphaFoldDB" id="A0A941IVH0"/>
<dbReference type="GO" id="GO:0044550">
    <property type="term" value="P:secondary metabolite biosynthetic process"/>
    <property type="evidence" value="ECO:0007669"/>
    <property type="project" value="TreeGrafter"/>
</dbReference>
<keyword evidence="3" id="KW-1185">Reference proteome</keyword>
<evidence type="ECO:0000313" key="3">
    <source>
        <dbReference type="Proteomes" id="UP000675781"/>
    </source>
</evidence>
<dbReference type="GO" id="GO:0043041">
    <property type="term" value="P:amino acid activation for nonribosomal peptide biosynthetic process"/>
    <property type="evidence" value="ECO:0007669"/>
    <property type="project" value="TreeGrafter"/>
</dbReference>
<dbReference type="PANTHER" id="PTHR45527:SF1">
    <property type="entry name" value="FATTY ACID SYNTHASE"/>
    <property type="match status" value="1"/>
</dbReference>
<name>A0A941IVH0_9ACTN</name>
<accession>A0A941IVH0</accession>
<dbReference type="Pfam" id="PF00668">
    <property type="entry name" value="Condensation"/>
    <property type="match status" value="1"/>
</dbReference>
<dbReference type="SUPFAM" id="SSF52777">
    <property type="entry name" value="CoA-dependent acyltransferases"/>
    <property type="match status" value="2"/>
</dbReference>
<evidence type="ECO:0000313" key="2">
    <source>
        <dbReference type="EMBL" id="MBR7837191.1"/>
    </source>
</evidence>
<dbReference type="RefSeq" id="WP_212531660.1">
    <property type="nucleotide sequence ID" value="NZ_JAGSOG010000187.1"/>
</dbReference>
<dbReference type="GO" id="GO:0008610">
    <property type="term" value="P:lipid biosynthetic process"/>
    <property type="evidence" value="ECO:0007669"/>
    <property type="project" value="UniProtKB-ARBA"/>
</dbReference>
<dbReference type="GO" id="GO:0031177">
    <property type="term" value="F:phosphopantetheine binding"/>
    <property type="evidence" value="ECO:0007669"/>
    <property type="project" value="TreeGrafter"/>
</dbReference>
<dbReference type="Gene3D" id="3.30.559.10">
    <property type="entry name" value="Chloramphenicol acetyltransferase-like domain"/>
    <property type="match status" value="1"/>
</dbReference>
<reference evidence="2" key="1">
    <citation type="submission" date="2021-04" db="EMBL/GenBank/DDBJ databases">
        <title>Genome based classification of Actinospica acidithermotolerans sp. nov., an actinobacterium isolated from an Indonesian hot spring.</title>
        <authorList>
            <person name="Kusuma A.B."/>
            <person name="Putra K.E."/>
            <person name="Nafisah S."/>
            <person name="Loh J."/>
            <person name="Nouioui I."/>
            <person name="Goodfellow M."/>
        </authorList>
    </citation>
    <scope>NUCLEOTIDE SEQUENCE</scope>
    <source>
        <strain evidence="2">CSCA 57</strain>
    </source>
</reference>
<dbReference type="InterPro" id="IPR001242">
    <property type="entry name" value="Condensation_dom"/>
</dbReference>
<proteinExistence type="predicted"/>
<dbReference type="GO" id="GO:0003824">
    <property type="term" value="F:catalytic activity"/>
    <property type="evidence" value="ECO:0007669"/>
    <property type="project" value="InterPro"/>
</dbReference>
<dbReference type="Proteomes" id="UP000675781">
    <property type="component" value="Unassembled WGS sequence"/>
</dbReference>
<gene>
    <name evidence="2" type="ORF">KDL01_28195</name>
</gene>
<dbReference type="EMBL" id="JAGSOG010000187">
    <property type="protein sequence ID" value="MBR7837191.1"/>
    <property type="molecule type" value="Genomic_DNA"/>
</dbReference>
<dbReference type="InterPro" id="IPR023213">
    <property type="entry name" value="CAT-like_dom_sf"/>
</dbReference>
<dbReference type="Gene3D" id="3.30.559.30">
    <property type="entry name" value="Nonribosomal peptide synthetase, condensation domain"/>
    <property type="match status" value="1"/>
</dbReference>
<dbReference type="GO" id="GO:0005737">
    <property type="term" value="C:cytoplasm"/>
    <property type="evidence" value="ECO:0007669"/>
    <property type="project" value="TreeGrafter"/>
</dbReference>
<sequence>MAELRLVDRVDVKFQGERGGDGPLTFGQSNTLQWVVISEMEQSIQSMLPWVFDVPDRTRFEDVAEVLSIVLARNESLRTTYHAEAGSSFQRVAESGALTVDVYHCAQYGDAETRDLVGLMRDRPFDLAQDLHVRVAVVMGSGDADGGNGNGNGAPDESGFVSAVIAMYTHMAVDFGALAVINEQFVELIADPAARHVGPLAHQPLDQAAFERSERGQRQNDRAMRYWSEQLRIRPQCQFPMTAAPEPKPLSGLLLAREVTQALPRIMERTGASAPTVTLAAMFAVLAGRTGQRHIVFSSLSNNRSGRLREYVGTLAQDSLVLVDADAESFDELVRRMSTAILKANRHSLYDPHSLEPMAIDIEWERGMRSARDCAFNNLSAHEVSEGTLKLHSAQISSARESGSLGWKEPDFDPVALRFAMVKWAGQILLDISTGHTGWLPAAEIESLLGALQQLVAAAADQDVELAQLAEITGIKTIHRDTDWHIVDNSWIQQSAVQALLDHALPASSAHAIVGADATVTAYLRRTDAVPTPKAAHTACMVSLRAHPTAVAPTYYVLADEAPTDPAAWPQQSVRAEGDGRK</sequence>